<feature type="region of interest" description="Disordered" evidence="2">
    <location>
        <begin position="276"/>
        <end position="298"/>
    </location>
</feature>
<evidence type="ECO:0000256" key="1">
    <source>
        <dbReference type="ARBA" id="ARBA00011069"/>
    </source>
</evidence>
<dbReference type="InterPro" id="IPR018609">
    <property type="entry name" value="Bud13"/>
</dbReference>
<name>A0A9P8I6B8_9PEZI</name>
<organism evidence="3 4">
    <name type="scientific">Trichoglossum hirsutum</name>
    <dbReference type="NCBI Taxonomy" id="265104"/>
    <lineage>
        <taxon>Eukaryota</taxon>
        <taxon>Fungi</taxon>
        <taxon>Dikarya</taxon>
        <taxon>Ascomycota</taxon>
        <taxon>Pezizomycotina</taxon>
        <taxon>Geoglossomycetes</taxon>
        <taxon>Geoglossales</taxon>
        <taxon>Geoglossaceae</taxon>
        <taxon>Trichoglossum</taxon>
    </lineage>
</organism>
<evidence type="ECO:0008006" key="5">
    <source>
        <dbReference type="Google" id="ProtNLM"/>
    </source>
</evidence>
<gene>
    <name evidence="3" type="ORF">GP486_007458</name>
</gene>
<dbReference type="Pfam" id="PF09736">
    <property type="entry name" value="Bud13"/>
    <property type="match status" value="1"/>
</dbReference>
<comment type="similarity">
    <text evidence="1">Belongs to the CWC26 family.</text>
</comment>
<dbReference type="PANTHER" id="PTHR31809:SF0">
    <property type="entry name" value="BUD13 HOMOLOG"/>
    <property type="match status" value="1"/>
</dbReference>
<dbReference type="PANTHER" id="PTHR31809">
    <property type="entry name" value="BUD13 HOMOLOG"/>
    <property type="match status" value="1"/>
</dbReference>
<reference evidence="3" key="1">
    <citation type="submission" date="2021-03" db="EMBL/GenBank/DDBJ databases">
        <title>Comparative genomics and phylogenomic investigation of the class Geoglossomycetes provide insights into ecological specialization and systematics.</title>
        <authorList>
            <person name="Melie T."/>
            <person name="Pirro S."/>
            <person name="Miller A.N."/>
            <person name="Quandt A."/>
        </authorList>
    </citation>
    <scope>NUCLEOTIDE SEQUENCE</scope>
    <source>
        <strain evidence="3">CAQ_001_2017</strain>
    </source>
</reference>
<dbReference type="GO" id="GO:0000398">
    <property type="term" value="P:mRNA splicing, via spliceosome"/>
    <property type="evidence" value="ECO:0007669"/>
    <property type="project" value="TreeGrafter"/>
</dbReference>
<protein>
    <recommendedName>
        <fullName evidence="5">Pre-mRNA-splicing factor CWC26</fullName>
    </recommendedName>
</protein>
<dbReference type="GO" id="GO:0003723">
    <property type="term" value="F:RNA binding"/>
    <property type="evidence" value="ECO:0007669"/>
    <property type="project" value="TreeGrafter"/>
</dbReference>
<accession>A0A9P8I6B8</accession>
<evidence type="ECO:0000313" key="3">
    <source>
        <dbReference type="EMBL" id="KAH0551235.1"/>
    </source>
</evidence>
<dbReference type="AlphaFoldDB" id="A0A9P8I6B8"/>
<evidence type="ECO:0000256" key="2">
    <source>
        <dbReference type="SAM" id="MobiDB-lite"/>
    </source>
</evidence>
<dbReference type="InterPro" id="IPR051112">
    <property type="entry name" value="CWC26_splicing_factor"/>
</dbReference>
<keyword evidence="4" id="KW-1185">Reference proteome</keyword>
<dbReference type="GO" id="GO:0005684">
    <property type="term" value="C:U2-type spliceosomal complex"/>
    <property type="evidence" value="ECO:0007669"/>
    <property type="project" value="TreeGrafter"/>
</dbReference>
<dbReference type="Proteomes" id="UP000750711">
    <property type="component" value="Unassembled WGS sequence"/>
</dbReference>
<dbReference type="GO" id="GO:0070274">
    <property type="term" value="C:RES complex"/>
    <property type="evidence" value="ECO:0007669"/>
    <property type="project" value="TreeGrafter"/>
</dbReference>
<evidence type="ECO:0000313" key="4">
    <source>
        <dbReference type="Proteomes" id="UP000750711"/>
    </source>
</evidence>
<feature type="region of interest" description="Disordered" evidence="2">
    <location>
        <begin position="17"/>
        <end position="56"/>
    </location>
</feature>
<sequence>MPLADYLAKNYLTADPVKKKSTKRKARKESGLIITDDDAPGWGNEEVKDDDDDDGPLTGEYRIGNTLHTHQLMPYMHLVSGNSTEFRKSKKPAWQTVGAPTPQDSDQAAADAIITASVAEQSHQARDPEDAPAVVPLMESGAHAGLQTAEQVTAAVNKKRAEELRRFHEQDASELGHSTETIYRDASGRIINVAMKRAEARRRAAEEEAAANAAVEAQKGAVQLAARAQRRQDLAEAKLLPVARYADDEALNDELKSRERWNDPAAAFLSSKKEGRSVTGKPLYGGPAAPNRYGIRPGHRWDGVDRGNGFEAEYFAAQNRRRNHSQLEYAWQMDE</sequence>
<dbReference type="EMBL" id="JAGHQM010002115">
    <property type="protein sequence ID" value="KAH0551235.1"/>
    <property type="molecule type" value="Genomic_DNA"/>
</dbReference>
<comment type="caution">
    <text evidence="3">The sequence shown here is derived from an EMBL/GenBank/DDBJ whole genome shotgun (WGS) entry which is preliminary data.</text>
</comment>
<proteinExistence type="inferred from homology"/>